<feature type="region of interest" description="Disordered" evidence="1">
    <location>
        <begin position="95"/>
        <end position="125"/>
    </location>
</feature>
<organism evidence="2">
    <name type="scientific">Pinguiococcus pyrenoidosus</name>
    <dbReference type="NCBI Taxonomy" id="172671"/>
    <lineage>
        <taxon>Eukaryota</taxon>
        <taxon>Sar</taxon>
        <taxon>Stramenopiles</taxon>
        <taxon>Ochrophyta</taxon>
        <taxon>Pinguiophyceae</taxon>
        <taxon>Pinguiochrysidales</taxon>
        <taxon>Pinguiochrysidaceae</taxon>
        <taxon>Pinguiococcus</taxon>
    </lineage>
</organism>
<feature type="compositionally biased region" description="Polar residues" evidence="1">
    <location>
        <begin position="469"/>
        <end position="478"/>
    </location>
</feature>
<feature type="region of interest" description="Disordered" evidence="1">
    <location>
        <begin position="625"/>
        <end position="655"/>
    </location>
</feature>
<reference evidence="2" key="1">
    <citation type="submission" date="2021-01" db="EMBL/GenBank/DDBJ databases">
        <authorList>
            <person name="Corre E."/>
            <person name="Pelletier E."/>
            <person name="Niang G."/>
            <person name="Scheremetjew M."/>
            <person name="Finn R."/>
            <person name="Kale V."/>
            <person name="Holt S."/>
            <person name="Cochrane G."/>
            <person name="Meng A."/>
            <person name="Brown T."/>
            <person name="Cohen L."/>
        </authorList>
    </citation>
    <scope>NUCLEOTIDE SEQUENCE</scope>
    <source>
        <strain evidence="2">CCMP2078</strain>
    </source>
</reference>
<gene>
    <name evidence="2" type="ORF">PPYR1160_LOCUS8567</name>
</gene>
<feature type="compositionally biased region" description="Polar residues" evidence="1">
    <location>
        <begin position="520"/>
        <end position="535"/>
    </location>
</feature>
<feature type="region of interest" description="Disordered" evidence="1">
    <location>
        <begin position="506"/>
        <end position="544"/>
    </location>
</feature>
<dbReference type="AlphaFoldDB" id="A0A7R9U9I0"/>
<feature type="compositionally biased region" description="Basic and acidic residues" evidence="1">
    <location>
        <begin position="632"/>
        <end position="641"/>
    </location>
</feature>
<evidence type="ECO:0000256" key="1">
    <source>
        <dbReference type="SAM" id="MobiDB-lite"/>
    </source>
</evidence>
<name>A0A7R9U9I0_9STRA</name>
<feature type="compositionally biased region" description="Basic and acidic residues" evidence="1">
    <location>
        <begin position="451"/>
        <end position="466"/>
    </location>
</feature>
<proteinExistence type="predicted"/>
<protein>
    <submittedName>
        <fullName evidence="2">Uncharacterized protein</fullName>
    </submittedName>
</protein>
<accession>A0A7R9U9I0</accession>
<sequence length="713" mass="76845">MVRAGLALRRQQHAALGGSELLSESRAAALIAAVRALLCGAVPVCVHGFLVNMQEIVGRIGGDAAAPRGGAVGAALRIRSGDSWERFHSFVAPDGDREPVISPRRPPSARARSRSRSFDTLESMSGATSRKVGGAWGLARGVTQSLALLPFQVVAARCGIAGPFVGFPDLLDPSPSALAGPDDVRRWLQRRGTAVVLQGQWERSLWRPMMLFPFVRESLLAALDTMRGVGMQLQLQLAPRLRFGWTDRTGSSPLRRFFEGSWSAGLFAGGDACLVNALIGLGATAGLGLGVVLSFPSILTFYSVLDDLRSDGQSAQSRSGILASVWEKALAVTMTDAGRSRLWEHAKTSMYTLPYSLMSLALGRAAVRLLFGGPSKKEWVRFAARRHFLRKFFYTHSEAYRAHNERRGESKLRRMKENVAVSFAPETSAVVNLPRETSGEKRLSSSLKNSSFERRRAEHERKEHLAAQENGSNGSLSPASKAAVTKSPWGEIRPIEELVDEYGGLQGATQNTGEAPVPIFSSNGVVKAPKTSSPRNGDGSHLPILEPNVFRSITDLSAPPEESVDSREDSWASTSSSSTGATRPVAVCSASPVADRLLVSSSPESTTKLSPKLVPIAFSGYEKPVRSANEPSARKRPDPSRLLESFRGGKPNAASVPILYPSASEKKLRDGGSFDEAGPIGLVLSDDELNNIQRKRSLGLTRVRKSPLVEHTE</sequence>
<feature type="region of interest" description="Disordered" evidence="1">
    <location>
        <begin position="433"/>
        <end position="488"/>
    </location>
</feature>
<dbReference type="EMBL" id="HBEA01011210">
    <property type="protein sequence ID" value="CAD8259066.1"/>
    <property type="molecule type" value="Transcribed_RNA"/>
</dbReference>
<feature type="region of interest" description="Disordered" evidence="1">
    <location>
        <begin position="557"/>
        <end position="585"/>
    </location>
</feature>
<evidence type="ECO:0000313" key="2">
    <source>
        <dbReference type="EMBL" id="CAD8259066.1"/>
    </source>
</evidence>